<comment type="similarity">
    <text evidence="2">Belongs to the UPF0702 family.</text>
</comment>
<dbReference type="Gene3D" id="3.30.240.20">
    <property type="entry name" value="bsu07140 like domains"/>
    <property type="match status" value="2"/>
</dbReference>
<keyword evidence="3" id="KW-1003">Cell membrane</keyword>
<sequence length="214" mass="24907">MGKMIYRTIVTYGIIVLLFRMMGKREIGELSLLDIVIFIMMAEIAVFAIEDPDRKIRDATVPMIVLVIIQRLTAIISLKSKRFREWFEGKPSIIVTAGKIDEHEMKKQRYNFDDLTQQLRENGTKSIQDVEYAILEPSGKLSIFEKTPTVSAGFVYTLIMDGDIQRDNLEEINKSEAWLRQELIKKGYDDLEQISFCSIDDNNQWYIDIKNERL</sequence>
<evidence type="ECO:0000259" key="8">
    <source>
        <dbReference type="Pfam" id="PF04239"/>
    </source>
</evidence>
<evidence type="ECO:0000313" key="10">
    <source>
        <dbReference type="Proteomes" id="UP001084197"/>
    </source>
</evidence>
<evidence type="ECO:0000256" key="2">
    <source>
        <dbReference type="ARBA" id="ARBA00006448"/>
    </source>
</evidence>
<organism evidence="9 10">
    <name type="scientific">Natronobacillus azotifigens</name>
    <dbReference type="NCBI Taxonomy" id="472978"/>
    <lineage>
        <taxon>Bacteria</taxon>
        <taxon>Bacillati</taxon>
        <taxon>Bacillota</taxon>
        <taxon>Bacilli</taxon>
        <taxon>Bacillales</taxon>
        <taxon>Bacillaceae</taxon>
        <taxon>Natronobacillus</taxon>
    </lineage>
</organism>
<evidence type="ECO:0000256" key="1">
    <source>
        <dbReference type="ARBA" id="ARBA00004651"/>
    </source>
</evidence>
<keyword evidence="5 7" id="KW-1133">Transmembrane helix</keyword>
<evidence type="ECO:0000256" key="6">
    <source>
        <dbReference type="ARBA" id="ARBA00023136"/>
    </source>
</evidence>
<comment type="caution">
    <text evidence="9">The sequence shown here is derived from an EMBL/GenBank/DDBJ whole genome shotgun (WGS) entry which is preliminary data.</text>
</comment>
<keyword evidence="10" id="KW-1185">Reference proteome</keyword>
<dbReference type="PANTHER" id="PTHR34582:SF6">
    <property type="entry name" value="UPF0702 TRANSMEMBRANE PROTEIN YCAP"/>
    <property type="match status" value="1"/>
</dbReference>
<feature type="transmembrane region" description="Helical" evidence="7">
    <location>
        <begin position="61"/>
        <end position="78"/>
    </location>
</feature>
<evidence type="ECO:0000256" key="7">
    <source>
        <dbReference type="SAM" id="Phobius"/>
    </source>
</evidence>
<feature type="domain" description="YetF C-terminal" evidence="8">
    <location>
        <begin position="79"/>
        <end position="199"/>
    </location>
</feature>
<name>A0A9J6R9U5_9BACI</name>
<feature type="transmembrane region" description="Helical" evidence="7">
    <location>
        <begin position="30"/>
        <end position="49"/>
    </location>
</feature>
<evidence type="ECO:0000256" key="3">
    <source>
        <dbReference type="ARBA" id="ARBA00022475"/>
    </source>
</evidence>
<reference evidence="9" key="1">
    <citation type="submission" date="2022-11" db="EMBL/GenBank/DDBJ databases">
        <title>WGS of Natronobacillus azotifigens 24KS-1, an anaerobic diazotrophic haloalkaliphile from soda-rich habitats.</title>
        <authorList>
            <person name="Sorokin D.Y."/>
            <person name="Merkel A.Y."/>
        </authorList>
    </citation>
    <scope>NUCLEOTIDE SEQUENCE</scope>
    <source>
        <strain evidence="9">24KS-1</strain>
    </source>
</reference>
<dbReference type="RefSeq" id="WP_268779205.1">
    <property type="nucleotide sequence ID" value="NZ_JAPRAT010000005.1"/>
</dbReference>
<evidence type="ECO:0000256" key="5">
    <source>
        <dbReference type="ARBA" id="ARBA00022989"/>
    </source>
</evidence>
<dbReference type="GO" id="GO:0005886">
    <property type="term" value="C:plasma membrane"/>
    <property type="evidence" value="ECO:0007669"/>
    <property type="project" value="UniProtKB-SubCell"/>
</dbReference>
<evidence type="ECO:0000313" key="9">
    <source>
        <dbReference type="EMBL" id="MCZ0702365.1"/>
    </source>
</evidence>
<dbReference type="AlphaFoldDB" id="A0A9J6R9U5"/>
<feature type="transmembrane region" description="Helical" evidence="7">
    <location>
        <begin position="6"/>
        <end position="23"/>
    </location>
</feature>
<evidence type="ECO:0000256" key="4">
    <source>
        <dbReference type="ARBA" id="ARBA00022692"/>
    </source>
</evidence>
<dbReference type="Proteomes" id="UP001084197">
    <property type="component" value="Unassembled WGS sequence"/>
</dbReference>
<dbReference type="InterPro" id="IPR023090">
    <property type="entry name" value="UPF0702_alpha/beta_dom_sf"/>
</dbReference>
<proteinExistence type="inferred from homology"/>
<keyword evidence="6 7" id="KW-0472">Membrane</keyword>
<gene>
    <name evidence="9" type="ORF">OWO01_03950</name>
</gene>
<dbReference type="PANTHER" id="PTHR34582">
    <property type="entry name" value="UPF0702 TRANSMEMBRANE PROTEIN YCAP"/>
    <property type="match status" value="1"/>
</dbReference>
<dbReference type="Pfam" id="PF04239">
    <property type="entry name" value="DUF421"/>
    <property type="match status" value="1"/>
</dbReference>
<accession>A0A9J6R9U5</accession>
<protein>
    <submittedName>
        <fullName evidence="9">DUF421 domain-containing protein</fullName>
    </submittedName>
</protein>
<dbReference type="InterPro" id="IPR007353">
    <property type="entry name" value="DUF421"/>
</dbReference>
<keyword evidence="4 7" id="KW-0812">Transmembrane</keyword>
<dbReference type="EMBL" id="JAPRAT010000005">
    <property type="protein sequence ID" value="MCZ0702365.1"/>
    <property type="molecule type" value="Genomic_DNA"/>
</dbReference>
<comment type="subcellular location">
    <subcellularLocation>
        <location evidence="1">Cell membrane</location>
        <topology evidence="1">Multi-pass membrane protein</topology>
    </subcellularLocation>
</comment>